<dbReference type="SMART" id="SM00906">
    <property type="entry name" value="Fungal_trans"/>
    <property type="match status" value="1"/>
</dbReference>
<accession>A0A9P3G5J1</accession>
<dbReference type="CDD" id="cd12148">
    <property type="entry name" value="fungal_TF_MHR"/>
    <property type="match status" value="1"/>
</dbReference>
<dbReference type="AlphaFoldDB" id="A0A9P3G5J1"/>
<dbReference type="PROSITE" id="PS50048">
    <property type="entry name" value="ZN2_CY6_FUNGAL_2"/>
    <property type="match status" value="1"/>
</dbReference>
<evidence type="ECO:0000256" key="2">
    <source>
        <dbReference type="ARBA" id="ARBA00023242"/>
    </source>
</evidence>
<dbReference type="GO" id="GO:0008270">
    <property type="term" value="F:zinc ion binding"/>
    <property type="evidence" value="ECO:0007669"/>
    <property type="project" value="InterPro"/>
</dbReference>
<keyword evidence="6" id="KW-1185">Reference proteome</keyword>
<feature type="region of interest" description="Disordered" evidence="3">
    <location>
        <begin position="1033"/>
        <end position="1099"/>
    </location>
</feature>
<feature type="compositionally biased region" description="Acidic residues" evidence="3">
    <location>
        <begin position="180"/>
        <end position="191"/>
    </location>
</feature>
<feature type="compositionally biased region" description="Pro residues" evidence="3">
    <location>
        <begin position="984"/>
        <end position="995"/>
    </location>
</feature>
<evidence type="ECO:0000256" key="3">
    <source>
        <dbReference type="SAM" id="MobiDB-lite"/>
    </source>
</evidence>
<keyword evidence="2" id="KW-0539">Nucleus</keyword>
<dbReference type="Gene3D" id="4.10.240.10">
    <property type="entry name" value="Zn(2)-C6 fungal-type DNA-binding domain"/>
    <property type="match status" value="1"/>
</dbReference>
<dbReference type="EMBL" id="BPQB01000009">
    <property type="protein sequence ID" value="GJE88259.1"/>
    <property type="molecule type" value="Genomic_DNA"/>
</dbReference>
<feature type="region of interest" description="Disordered" evidence="3">
    <location>
        <begin position="211"/>
        <end position="256"/>
    </location>
</feature>
<feature type="compositionally biased region" description="Low complexity" evidence="3">
    <location>
        <begin position="1078"/>
        <end position="1096"/>
    </location>
</feature>
<evidence type="ECO:0000313" key="5">
    <source>
        <dbReference type="EMBL" id="GJE88259.1"/>
    </source>
</evidence>
<feature type="compositionally biased region" description="Pro residues" evidence="3">
    <location>
        <begin position="869"/>
        <end position="880"/>
    </location>
</feature>
<feature type="region of interest" description="Disordered" evidence="3">
    <location>
        <begin position="973"/>
        <end position="1012"/>
    </location>
</feature>
<dbReference type="CDD" id="cd00067">
    <property type="entry name" value="GAL4"/>
    <property type="match status" value="1"/>
</dbReference>
<dbReference type="GO" id="GO:0003677">
    <property type="term" value="F:DNA binding"/>
    <property type="evidence" value="ECO:0007669"/>
    <property type="project" value="InterPro"/>
</dbReference>
<dbReference type="OrthoDB" id="422427at2759"/>
<organism evidence="5 6">
    <name type="scientific">Phanerochaete sordida</name>
    <dbReference type="NCBI Taxonomy" id="48140"/>
    <lineage>
        <taxon>Eukaryota</taxon>
        <taxon>Fungi</taxon>
        <taxon>Dikarya</taxon>
        <taxon>Basidiomycota</taxon>
        <taxon>Agaricomycotina</taxon>
        <taxon>Agaricomycetes</taxon>
        <taxon>Polyporales</taxon>
        <taxon>Phanerochaetaceae</taxon>
        <taxon>Phanerochaete</taxon>
    </lineage>
</organism>
<name>A0A9P3G5J1_9APHY</name>
<keyword evidence="1" id="KW-0479">Metal-binding</keyword>
<dbReference type="Proteomes" id="UP000703269">
    <property type="component" value="Unassembled WGS sequence"/>
</dbReference>
<dbReference type="SMART" id="SM00066">
    <property type="entry name" value="GAL4"/>
    <property type="match status" value="1"/>
</dbReference>
<sequence>MSSEEDDVSRTGDKSRKKRRIGRACDMCRQKKVRCDGDEGRRCTNCMTFDDECTYVHTAPKRRTRPKGYVERLEQRASQLEELLNKLCPGFDLLEGFGQAVEESSKINAEQESDEEDEIAAGLKRSLSDGPDFSHAIPPSLGSPPIRVATSSNSILSAVPIASSSTQHLQSRSPSLEMAADPEDLLPSDDELTMRDSLSQRFTQMRQEMRFSDAEGDVESPMSAEPLDFDTPGPSRAHSRSMSIPGSFTRRPSMPPMTQTALTAWAIDRRFFGKSSNFSMLRTAVDMKSEYWRAAGAAEGTPRDMDCDSPQSPLEAHSPHTAGVGEKDDREAQPALLPCGCPNYGAHHPWARALPRPAFVFPHAALLRALVGTYFDVQNTYVPVLHRPALEAGLAAGRHRADEDFGALVLLVCALGARWATDRTVLLGVGDAAGRAPHLRDAHAHGAHGATAAAGALGPESVQDDFWREGEDDEEWHSAGWKWFKQVRFGRKALYGAPNLLDLQGACLASMYLRGSSSPEASRWITGVGLRLGMDMGAHRRKTYGAVPTAEEEQLKRAFWSLVYLDWTISPSLGRPCAIQHEDFDLDLPVECDDEYWEPSAPSAPRFSQPAGKPAAVVAFNCMLRLTQIQAYAQRTIYSTTKSRTILGFVGPQWEERIVAELDSALNSWLDSLPPHLKWDARNPNTTFLSQSAVLHAAFYNLQITIHRPFIASRRRLSPAAFPPLAPAARFPSLAICTNAARTCVHVSDVLCRRLGQGSHSSLGVLHHNMMPLFTSGIVLMLNMWAGNDKRRHAGERSTVKEMKEMADVHKAMDMLKVMEVRWHTAGRLWDMLYELAVVWDLPLPSSSHAAVIRSIKQHRGPARARPIDPAPTAPPPPPQRRATVSVGALHRRAASPPSADDAPAPPRAPAYDLDVYRADPVAPWLEYDLSPSVFSQPRAAPDAQDAPPPDPALDSVFALRTHKARAHPPAFASNVDFGAAPPAGAPAPAPPPVPRAVFPQDRRPPPPPAARDTIAQVLDTIQSRQADWAVPPQLQSQPQPQQQQTQPQPQTQQQQAQTHEWPVPGSASVDAFPPMPARAAQPAEPQAAGAGQEWAMWQSVPEGFQWDEWGSYIDAMGAGYPGADPGPAGMADVAGGGGEAFEAALRNAGYVPP</sequence>
<dbReference type="GO" id="GO:0006351">
    <property type="term" value="P:DNA-templated transcription"/>
    <property type="evidence" value="ECO:0007669"/>
    <property type="project" value="InterPro"/>
</dbReference>
<protein>
    <submittedName>
        <fullName evidence="5">Fungal-specific transcription factor domain-containing protein</fullName>
    </submittedName>
</protein>
<gene>
    <name evidence="5" type="ORF">PsYK624_043420</name>
</gene>
<dbReference type="Pfam" id="PF04082">
    <property type="entry name" value="Fungal_trans"/>
    <property type="match status" value="1"/>
</dbReference>
<proteinExistence type="predicted"/>
<dbReference type="PANTHER" id="PTHR46910">
    <property type="entry name" value="TRANSCRIPTION FACTOR PDR1"/>
    <property type="match status" value="1"/>
</dbReference>
<reference evidence="5 6" key="1">
    <citation type="submission" date="2021-08" db="EMBL/GenBank/DDBJ databases">
        <title>Draft Genome Sequence of Phanerochaete sordida strain YK-624.</title>
        <authorList>
            <person name="Mori T."/>
            <person name="Dohra H."/>
            <person name="Suzuki T."/>
            <person name="Kawagishi H."/>
            <person name="Hirai H."/>
        </authorList>
    </citation>
    <scope>NUCLEOTIDE SEQUENCE [LARGE SCALE GENOMIC DNA]</scope>
    <source>
        <strain evidence="5 6">YK-624</strain>
    </source>
</reference>
<feature type="domain" description="Zn(2)-C6 fungal-type" evidence="4">
    <location>
        <begin position="24"/>
        <end position="55"/>
    </location>
</feature>
<evidence type="ECO:0000259" key="4">
    <source>
        <dbReference type="PROSITE" id="PS50048"/>
    </source>
</evidence>
<feature type="region of interest" description="Disordered" evidence="3">
    <location>
        <begin position="125"/>
        <end position="145"/>
    </location>
</feature>
<dbReference type="PROSITE" id="PS00463">
    <property type="entry name" value="ZN2_CY6_FUNGAL_1"/>
    <property type="match status" value="1"/>
</dbReference>
<dbReference type="InterPro" id="IPR001138">
    <property type="entry name" value="Zn2Cys6_DnaBD"/>
</dbReference>
<feature type="compositionally biased region" description="Polar residues" evidence="3">
    <location>
        <begin position="163"/>
        <end position="174"/>
    </location>
</feature>
<feature type="region of interest" description="Disordered" evidence="3">
    <location>
        <begin position="936"/>
        <end position="955"/>
    </location>
</feature>
<dbReference type="GO" id="GO:0000981">
    <property type="term" value="F:DNA-binding transcription factor activity, RNA polymerase II-specific"/>
    <property type="evidence" value="ECO:0007669"/>
    <property type="project" value="InterPro"/>
</dbReference>
<dbReference type="InterPro" id="IPR050987">
    <property type="entry name" value="AtrR-like"/>
</dbReference>
<dbReference type="Pfam" id="PF00172">
    <property type="entry name" value="Zn_clus"/>
    <property type="match status" value="1"/>
</dbReference>
<evidence type="ECO:0000313" key="6">
    <source>
        <dbReference type="Proteomes" id="UP000703269"/>
    </source>
</evidence>
<feature type="region of interest" description="Disordered" evidence="3">
    <location>
        <begin position="299"/>
        <end position="330"/>
    </location>
</feature>
<comment type="caution">
    <text evidence="5">The sequence shown here is derived from an EMBL/GenBank/DDBJ whole genome shotgun (WGS) entry which is preliminary data.</text>
</comment>
<evidence type="ECO:0000256" key="1">
    <source>
        <dbReference type="ARBA" id="ARBA00022723"/>
    </source>
</evidence>
<feature type="region of interest" description="Disordered" evidence="3">
    <location>
        <begin position="163"/>
        <end position="192"/>
    </location>
</feature>
<dbReference type="PANTHER" id="PTHR46910:SF38">
    <property type="entry name" value="ZN(2)-C6 FUNGAL-TYPE DOMAIN-CONTAINING PROTEIN"/>
    <property type="match status" value="1"/>
</dbReference>
<feature type="region of interest" description="Disordered" evidence="3">
    <location>
        <begin position="1"/>
        <end position="21"/>
    </location>
</feature>
<feature type="compositionally biased region" description="Low complexity" evidence="3">
    <location>
        <begin position="1033"/>
        <end position="1059"/>
    </location>
</feature>
<dbReference type="SUPFAM" id="SSF57701">
    <property type="entry name" value="Zn2/Cys6 DNA-binding domain"/>
    <property type="match status" value="1"/>
</dbReference>
<dbReference type="InterPro" id="IPR007219">
    <property type="entry name" value="XnlR_reg_dom"/>
</dbReference>
<dbReference type="InterPro" id="IPR036864">
    <property type="entry name" value="Zn2-C6_fun-type_DNA-bd_sf"/>
</dbReference>
<feature type="region of interest" description="Disordered" evidence="3">
    <location>
        <begin position="857"/>
        <end position="911"/>
    </location>
</feature>